<protein>
    <recommendedName>
        <fullName evidence="3">CTCK domain-containing protein</fullName>
    </recommendedName>
</protein>
<gene>
    <name evidence="1" type="ORF">ElyMa_005807100</name>
</gene>
<accession>A0AAV4FVB6</accession>
<name>A0AAV4FVB6_9GAST</name>
<keyword evidence="2" id="KW-1185">Reference proteome</keyword>
<proteinExistence type="predicted"/>
<dbReference type="EMBL" id="BMAT01011649">
    <property type="protein sequence ID" value="GFR76683.1"/>
    <property type="molecule type" value="Genomic_DNA"/>
</dbReference>
<evidence type="ECO:0000313" key="2">
    <source>
        <dbReference type="Proteomes" id="UP000762676"/>
    </source>
</evidence>
<organism evidence="1 2">
    <name type="scientific">Elysia marginata</name>
    <dbReference type="NCBI Taxonomy" id="1093978"/>
    <lineage>
        <taxon>Eukaryota</taxon>
        <taxon>Metazoa</taxon>
        <taxon>Spiralia</taxon>
        <taxon>Lophotrochozoa</taxon>
        <taxon>Mollusca</taxon>
        <taxon>Gastropoda</taxon>
        <taxon>Heterobranchia</taxon>
        <taxon>Euthyneura</taxon>
        <taxon>Panpulmonata</taxon>
        <taxon>Sacoglossa</taxon>
        <taxon>Placobranchoidea</taxon>
        <taxon>Plakobranchidae</taxon>
        <taxon>Elysia</taxon>
    </lineage>
</organism>
<reference evidence="1 2" key="1">
    <citation type="journal article" date="2021" name="Elife">
        <title>Chloroplast acquisition without the gene transfer in kleptoplastic sea slugs, Plakobranchus ocellatus.</title>
        <authorList>
            <person name="Maeda T."/>
            <person name="Takahashi S."/>
            <person name="Yoshida T."/>
            <person name="Shimamura S."/>
            <person name="Takaki Y."/>
            <person name="Nagai Y."/>
            <person name="Toyoda A."/>
            <person name="Suzuki Y."/>
            <person name="Arimoto A."/>
            <person name="Ishii H."/>
            <person name="Satoh N."/>
            <person name="Nishiyama T."/>
            <person name="Hasebe M."/>
            <person name="Maruyama T."/>
            <person name="Minagawa J."/>
            <person name="Obokata J."/>
            <person name="Shigenobu S."/>
        </authorList>
    </citation>
    <scope>NUCLEOTIDE SEQUENCE [LARGE SCALE GENOMIC DNA]</scope>
</reference>
<comment type="caution">
    <text evidence="1">The sequence shown here is derived from an EMBL/GenBank/DDBJ whole genome shotgun (WGS) entry which is preliminary data.</text>
</comment>
<evidence type="ECO:0008006" key="3">
    <source>
        <dbReference type="Google" id="ProtNLM"/>
    </source>
</evidence>
<sequence>MKQYPGLFKTEEEINVLRAAAQKDIGRISWGMRGGLTGSLKTPGGSHNLKMSVKSPMPILYHGCCQSNRSFAYFAEMPDANDEMVKLVQLKTRKQWIEMDTCITSPDCTSCKCEEEFRFYTVLIKKSDKTRFHTVKAQSICRCMNTASYSSYGSKKDEF</sequence>
<dbReference type="Proteomes" id="UP000762676">
    <property type="component" value="Unassembled WGS sequence"/>
</dbReference>
<dbReference type="AlphaFoldDB" id="A0AAV4FVB6"/>
<evidence type="ECO:0000313" key="1">
    <source>
        <dbReference type="EMBL" id="GFR76683.1"/>
    </source>
</evidence>